<feature type="compositionally biased region" description="Basic and acidic residues" evidence="1">
    <location>
        <begin position="1"/>
        <end position="12"/>
    </location>
</feature>
<protein>
    <submittedName>
        <fullName evidence="2">Uncharacterized protein</fullName>
    </submittedName>
</protein>
<dbReference type="AlphaFoldDB" id="A0A5B7JBQ0"/>
<proteinExistence type="predicted"/>
<dbReference type="Proteomes" id="UP000324222">
    <property type="component" value="Unassembled WGS sequence"/>
</dbReference>
<organism evidence="2 3">
    <name type="scientific">Portunus trituberculatus</name>
    <name type="common">Swimming crab</name>
    <name type="synonym">Neptunus trituberculatus</name>
    <dbReference type="NCBI Taxonomy" id="210409"/>
    <lineage>
        <taxon>Eukaryota</taxon>
        <taxon>Metazoa</taxon>
        <taxon>Ecdysozoa</taxon>
        <taxon>Arthropoda</taxon>
        <taxon>Crustacea</taxon>
        <taxon>Multicrustacea</taxon>
        <taxon>Malacostraca</taxon>
        <taxon>Eumalacostraca</taxon>
        <taxon>Eucarida</taxon>
        <taxon>Decapoda</taxon>
        <taxon>Pleocyemata</taxon>
        <taxon>Brachyura</taxon>
        <taxon>Eubrachyura</taxon>
        <taxon>Portunoidea</taxon>
        <taxon>Portunidae</taxon>
        <taxon>Portuninae</taxon>
        <taxon>Portunus</taxon>
    </lineage>
</organism>
<keyword evidence="3" id="KW-1185">Reference proteome</keyword>
<feature type="region of interest" description="Disordered" evidence="1">
    <location>
        <begin position="1"/>
        <end position="22"/>
    </location>
</feature>
<reference evidence="2 3" key="1">
    <citation type="submission" date="2019-05" db="EMBL/GenBank/DDBJ databases">
        <title>Another draft genome of Portunus trituberculatus and its Hox gene families provides insights of decapod evolution.</title>
        <authorList>
            <person name="Jeong J.-H."/>
            <person name="Song I."/>
            <person name="Kim S."/>
            <person name="Choi T."/>
            <person name="Kim D."/>
            <person name="Ryu S."/>
            <person name="Kim W."/>
        </authorList>
    </citation>
    <scope>NUCLEOTIDE SEQUENCE [LARGE SCALE GENOMIC DNA]</scope>
    <source>
        <tissue evidence="2">Muscle</tissue>
    </source>
</reference>
<evidence type="ECO:0000313" key="3">
    <source>
        <dbReference type="Proteomes" id="UP000324222"/>
    </source>
</evidence>
<feature type="region of interest" description="Disordered" evidence="1">
    <location>
        <begin position="95"/>
        <end position="121"/>
    </location>
</feature>
<evidence type="ECO:0000313" key="2">
    <source>
        <dbReference type="EMBL" id="MPC93642.1"/>
    </source>
</evidence>
<feature type="compositionally biased region" description="Polar residues" evidence="1">
    <location>
        <begin position="13"/>
        <end position="22"/>
    </location>
</feature>
<comment type="caution">
    <text evidence="2">The sequence shown here is derived from an EMBL/GenBank/DDBJ whole genome shotgun (WGS) entry which is preliminary data.</text>
</comment>
<dbReference type="EMBL" id="VSRR010095593">
    <property type="protein sequence ID" value="MPC93642.1"/>
    <property type="molecule type" value="Genomic_DNA"/>
</dbReference>
<evidence type="ECO:0000256" key="1">
    <source>
        <dbReference type="SAM" id="MobiDB-lite"/>
    </source>
</evidence>
<accession>A0A5B7JBQ0</accession>
<gene>
    <name evidence="2" type="ORF">E2C01_088779</name>
</gene>
<sequence length="137" mass="14797">MRLPTDEAETHGDSATSSSSCDPFSLHAIEEWKNKFNIVVKATRKLKGSQEEEVAESPGGVLSNLRATSSPSLQAFMDAISRQEVALTLLKNFGSSPRSARDRVGEPANHSEAAAFGPSPSKFAKTDVVVRYVDFLV</sequence>
<name>A0A5B7JBQ0_PORTR</name>